<dbReference type="SUPFAM" id="SSF46689">
    <property type="entry name" value="Homeodomain-like"/>
    <property type="match status" value="1"/>
</dbReference>
<keyword evidence="6" id="KW-1185">Reference proteome</keyword>
<evidence type="ECO:0000259" key="4">
    <source>
        <dbReference type="PROSITE" id="PS50977"/>
    </source>
</evidence>
<name>B8IJP5_METNO</name>
<dbReference type="PANTHER" id="PTHR30055:SF181">
    <property type="entry name" value="BLR6905 PROTEIN"/>
    <property type="match status" value="1"/>
</dbReference>
<dbReference type="PANTHER" id="PTHR30055">
    <property type="entry name" value="HTH-TYPE TRANSCRIPTIONAL REGULATOR RUTR"/>
    <property type="match status" value="1"/>
</dbReference>
<dbReference type="InterPro" id="IPR001647">
    <property type="entry name" value="HTH_TetR"/>
</dbReference>
<dbReference type="PRINTS" id="PR00455">
    <property type="entry name" value="HTHTETR"/>
</dbReference>
<keyword evidence="1 2" id="KW-0238">DNA-binding</keyword>
<dbReference type="PROSITE" id="PS50977">
    <property type="entry name" value="HTH_TETR_2"/>
    <property type="match status" value="1"/>
</dbReference>
<dbReference type="AlphaFoldDB" id="B8IJP5"/>
<dbReference type="InterPro" id="IPR050109">
    <property type="entry name" value="HTH-type_TetR-like_transc_reg"/>
</dbReference>
<evidence type="ECO:0000313" key="6">
    <source>
        <dbReference type="Proteomes" id="UP000008207"/>
    </source>
</evidence>
<reference evidence="5 6" key="1">
    <citation type="submission" date="2009-01" db="EMBL/GenBank/DDBJ databases">
        <title>Complete sequence of chromosome of Methylobacterium nodulans ORS 2060.</title>
        <authorList>
            <consortium name="US DOE Joint Genome Institute"/>
            <person name="Lucas S."/>
            <person name="Copeland A."/>
            <person name="Lapidus A."/>
            <person name="Glavina del Rio T."/>
            <person name="Dalin E."/>
            <person name="Tice H."/>
            <person name="Bruce D."/>
            <person name="Goodwin L."/>
            <person name="Pitluck S."/>
            <person name="Sims D."/>
            <person name="Brettin T."/>
            <person name="Detter J.C."/>
            <person name="Han C."/>
            <person name="Larimer F."/>
            <person name="Land M."/>
            <person name="Hauser L."/>
            <person name="Kyrpides N."/>
            <person name="Ivanova N."/>
            <person name="Marx C.J."/>
            <person name="Richardson P."/>
        </authorList>
    </citation>
    <scope>NUCLEOTIDE SEQUENCE [LARGE SCALE GENOMIC DNA]</scope>
    <source>
        <strain evidence="6">LMG 21967 / CNCM I-2342 / ORS 2060</strain>
    </source>
</reference>
<dbReference type="Gene3D" id="1.10.357.10">
    <property type="entry name" value="Tetracycline Repressor, domain 2"/>
    <property type="match status" value="1"/>
</dbReference>
<feature type="region of interest" description="Disordered" evidence="3">
    <location>
        <begin position="1"/>
        <end position="33"/>
    </location>
</feature>
<evidence type="ECO:0000256" key="2">
    <source>
        <dbReference type="PROSITE-ProRule" id="PRU00335"/>
    </source>
</evidence>
<dbReference type="EMBL" id="CP001349">
    <property type="protein sequence ID" value="ACL58093.1"/>
    <property type="molecule type" value="Genomic_DNA"/>
</dbReference>
<evidence type="ECO:0000256" key="1">
    <source>
        <dbReference type="ARBA" id="ARBA00023125"/>
    </source>
</evidence>
<evidence type="ECO:0000313" key="5">
    <source>
        <dbReference type="EMBL" id="ACL58093.1"/>
    </source>
</evidence>
<dbReference type="GO" id="GO:0003700">
    <property type="term" value="F:DNA-binding transcription factor activity"/>
    <property type="evidence" value="ECO:0007669"/>
    <property type="project" value="TreeGrafter"/>
</dbReference>
<dbReference type="eggNOG" id="COG1309">
    <property type="taxonomic scope" value="Bacteria"/>
</dbReference>
<dbReference type="Proteomes" id="UP000008207">
    <property type="component" value="Chromosome"/>
</dbReference>
<dbReference type="HOGENOM" id="CLU_099040_0_0_5"/>
<dbReference type="STRING" id="460265.Mnod_3163"/>
<dbReference type="RefSeq" id="WP_015929763.1">
    <property type="nucleotide sequence ID" value="NC_011894.1"/>
</dbReference>
<proteinExistence type="predicted"/>
<sequence length="242" mass="28267">MDTTTKFVTAPRRRPPHRDGTTPAEPARRRLSPAQREEEIVREAVRFFAEFGFEGQTRELAKRLNITQPLLYRYFPTKEALVERVYQEVFLRRWNPFWEEVIRDGSRPLRDRLVGFYSDYAEVILTYEWIRLFMFSGLKGLDFNTRYLELLRERIFSTIVAQLRAEFGRPSLQEKPVTTLEVEAIWSLHASIFYLGVRKFIYSMPVDDIPAIVRMKVQLFLDGAPAVIGVENASGRPADRGS</sequence>
<dbReference type="OrthoDB" id="7465645at2"/>
<protein>
    <submittedName>
        <fullName evidence="5">Transcriptional regulator, TetR family</fullName>
    </submittedName>
</protein>
<evidence type="ECO:0000256" key="3">
    <source>
        <dbReference type="SAM" id="MobiDB-lite"/>
    </source>
</evidence>
<dbReference type="InterPro" id="IPR009057">
    <property type="entry name" value="Homeodomain-like_sf"/>
</dbReference>
<feature type="domain" description="HTH tetR-type" evidence="4">
    <location>
        <begin position="34"/>
        <end position="93"/>
    </location>
</feature>
<dbReference type="Pfam" id="PF00440">
    <property type="entry name" value="TetR_N"/>
    <property type="match status" value="1"/>
</dbReference>
<dbReference type="GO" id="GO:0000976">
    <property type="term" value="F:transcription cis-regulatory region binding"/>
    <property type="evidence" value="ECO:0007669"/>
    <property type="project" value="TreeGrafter"/>
</dbReference>
<organism evidence="5 6">
    <name type="scientific">Methylobacterium nodulans (strain LMG 21967 / CNCM I-2342 / ORS 2060)</name>
    <dbReference type="NCBI Taxonomy" id="460265"/>
    <lineage>
        <taxon>Bacteria</taxon>
        <taxon>Pseudomonadati</taxon>
        <taxon>Pseudomonadota</taxon>
        <taxon>Alphaproteobacteria</taxon>
        <taxon>Hyphomicrobiales</taxon>
        <taxon>Methylobacteriaceae</taxon>
        <taxon>Methylobacterium</taxon>
    </lineage>
</organism>
<dbReference type="KEGG" id="mno:Mnod_3163"/>
<accession>B8IJP5</accession>
<feature type="DNA-binding region" description="H-T-H motif" evidence="2">
    <location>
        <begin position="56"/>
        <end position="75"/>
    </location>
</feature>
<gene>
    <name evidence="5" type="ordered locus">Mnod_3163</name>
</gene>